<dbReference type="Proteomes" id="UP000321197">
    <property type="component" value="Unassembled WGS sequence"/>
</dbReference>
<evidence type="ECO:0000256" key="2">
    <source>
        <dbReference type="ARBA" id="ARBA00022722"/>
    </source>
</evidence>
<comment type="similarity">
    <text evidence="4">Belongs to the HepT RNase toxin family.</text>
</comment>
<evidence type="ECO:0000256" key="1">
    <source>
        <dbReference type="ARBA" id="ARBA00022649"/>
    </source>
</evidence>
<name>A0A511R4W1_9DEIN</name>
<reference evidence="5 6" key="1">
    <citation type="submission" date="2019-07" db="EMBL/GenBank/DDBJ databases">
        <title>Whole genome shotgun sequence of Meiothermus hypogaeus NBRC 106114.</title>
        <authorList>
            <person name="Hosoyama A."/>
            <person name="Uohara A."/>
            <person name="Ohji S."/>
            <person name="Ichikawa N."/>
        </authorList>
    </citation>
    <scope>NUCLEOTIDE SEQUENCE [LARGE SCALE GENOMIC DNA]</scope>
    <source>
        <strain evidence="5 6">NBRC 106114</strain>
    </source>
</reference>
<evidence type="ECO:0000256" key="4">
    <source>
        <dbReference type="ARBA" id="ARBA00024207"/>
    </source>
</evidence>
<dbReference type="NCBIfam" id="NF047751">
    <property type="entry name" value="HepT_toxin"/>
    <property type="match status" value="1"/>
</dbReference>
<evidence type="ECO:0000313" key="5">
    <source>
        <dbReference type="EMBL" id="GEM84651.1"/>
    </source>
</evidence>
<keyword evidence="1" id="KW-1277">Toxin-antitoxin system</keyword>
<dbReference type="Pfam" id="PF01934">
    <property type="entry name" value="HepT-like"/>
    <property type="match status" value="1"/>
</dbReference>
<dbReference type="Gene3D" id="1.20.120.580">
    <property type="entry name" value="bsu32300-like"/>
    <property type="match status" value="1"/>
</dbReference>
<evidence type="ECO:0000256" key="3">
    <source>
        <dbReference type="ARBA" id="ARBA00022801"/>
    </source>
</evidence>
<sequence length="77" mass="8863">MDEVLLGKTATIERCLKCIGEEYRGHEDKLFVNFTRQDAIILNLLRACEASIDLAMYMVRLHHLGLPQSSRDAFRLL</sequence>
<dbReference type="EMBL" id="BJXL01000117">
    <property type="protein sequence ID" value="GEM84651.1"/>
    <property type="molecule type" value="Genomic_DNA"/>
</dbReference>
<dbReference type="GO" id="GO:0016787">
    <property type="term" value="F:hydrolase activity"/>
    <property type="evidence" value="ECO:0007669"/>
    <property type="project" value="UniProtKB-KW"/>
</dbReference>
<organism evidence="5 6">
    <name type="scientific">Meiothermus hypogaeus NBRC 106114</name>
    <dbReference type="NCBI Taxonomy" id="1227553"/>
    <lineage>
        <taxon>Bacteria</taxon>
        <taxon>Thermotogati</taxon>
        <taxon>Deinococcota</taxon>
        <taxon>Deinococci</taxon>
        <taxon>Thermales</taxon>
        <taxon>Thermaceae</taxon>
        <taxon>Meiothermus</taxon>
    </lineage>
</organism>
<accession>A0A511R4W1</accession>
<evidence type="ECO:0000313" key="6">
    <source>
        <dbReference type="Proteomes" id="UP000321197"/>
    </source>
</evidence>
<dbReference type="GO" id="GO:0110001">
    <property type="term" value="C:toxin-antitoxin complex"/>
    <property type="evidence" value="ECO:0007669"/>
    <property type="project" value="InterPro"/>
</dbReference>
<dbReference type="InterPro" id="IPR008201">
    <property type="entry name" value="HepT-like"/>
</dbReference>
<protein>
    <submittedName>
        <fullName evidence="5">Uncharacterized protein</fullName>
    </submittedName>
</protein>
<proteinExistence type="inferred from homology"/>
<gene>
    <name evidence="5" type="ORF">MHY01S_28170</name>
</gene>
<comment type="caution">
    <text evidence="5">The sequence shown here is derived from an EMBL/GenBank/DDBJ whole genome shotgun (WGS) entry which is preliminary data.</text>
</comment>
<dbReference type="AlphaFoldDB" id="A0A511R4W1"/>
<keyword evidence="2" id="KW-0540">Nuclease</keyword>
<dbReference type="GO" id="GO:0004540">
    <property type="term" value="F:RNA nuclease activity"/>
    <property type="evidence" value="ECO:0007669"/>
    <property type="project" value="InterPro"/>
</dbReference>
<dbReference type="InterPro" id="IPR037038">
    <property type="entry name" value="HepT-like_sf"/>
</dbReference>
<keyword evidence="3" id="KW-0378">Hydrolase</keyword>